<dbReference type="InterPro" id="IPR050204">
    <property type="entry name" value="AraC_XylS_family_regulators"/>
</dbReference>
<sequence length="257" mass="27350">MDEVVEGAVKRVIDLMRENLSERITIDDMARAAMFSKFHFSRVFLRATGVSPGRFLSAMRLEAAKRLLRSTQLSVTDISHQVGYASVGTFSSRFRSCVGMAPSAYRRLGGVVSAGVDDIVDTAALHHTGLATISGRVFSSPSHLPEFVVIALFPGPIPQGLPVACTAIEGHGQYELTDVPAGTWYVLACSFSPAADDVIPAPRSAEDRGPYVGTYGPVEIASSADSPRADITLRPMTALDPPILLAVNAARSLSMSA</sequence>
<organism evidence="5 6">
    <name type="scientific">Actinoalloteichus fjordicus</name>
    <dbReference type="NCBI Taxonomy" id="1612552"/>
    <lineage>
        <taxon>Bacteria</taxon>
        <taxon>Bacillati</taxon>
        <taxon>Actinomycetota</taxon>
        <taxon>Actinomycetes</taxon>
        <taxon>Pseudonocardiales</taxon>
        <taxon>Pseudonocardiaceae</taxon>
        <taxon>Actinoalloteichus</taxon>
    </lineage>
</organism>
<dbReference type="InterPro" id="IPR020449">
    <property type="entry name" value="Tscrpt_reg_AraC-type_HTH"/>
</dbReference>
<reference evidence="6" key="1">
    <citation type="submission" date="2016-06" db="EMBL/GenBank/DDBJ databases">
        <title>Complete genome sequence of Actinoalloteichus fjordicus DSM 46855 (=ADI127-17), type strain of the new species Actinoalloteichus fjordicus.</title>
        <authorList>
            <person name="Ruckert C."/>
            <person name="Nouioui I."/>
            <person name="Willmese J."/>
            <person name="van Wezel G."/>
            <person name="Klenk H.-P."/>
            <person name="Kalinowski J."/>
            <person name="Zotchev S.B."/>
        </authorList>
    </citation>
    <scope>NUCLEOTIDE SEQUENCE [LARGE SCALE GENOMIC DNA]</scope>
    <source>
        <strain evidence="6">ADI127-7</strain>
    </source>
</reference>
<dbReference type="PANTHER" id="PTHR46796">
    <property type="entry name" value="HTH-TYPE TRANSCRIPTIONAL ACTIVATOR RHAS-RELATED"/>
    <property type="match status" value="1"/>
</dbReference>
<dbReference type="Pfam" id="PF12833">
    <property type="entry name" value="HTH_18"/>
    <property type="match status" value="1"/>
</dbReference>
<dbReference type="InterPro" id="IPR018060">
    <property type="entry name" value="HTH_AraC"/>
</dbReference>
<evidence type="ECO:0000256" key="1">
    <source>
        <dbReference type="ARBA" id="ARBA00023015"/>
    </source>
</evidence>
<evidence type="ECO:0000259" key="4">
    <source>
        <dbReference type="PROSITE" id="PS01124"/>
    </source>
</evidence>
<dbReference type="GO" id="GO:0003700">
    <property type="term" value="F:DNA-binding transcription factor activity"/>
    <property type="evidence" value="ECO:0007669"/>
    <property type="project" value="InterPro"/>
</dbReference>
<dbReference type="SUPFAM" id="SSF46689">
    <property type="entry name" value="Homeodomain-like"/>
    <property type="match status" value="2"/>
</dbReference>
<dbReference type="Proteomes" id="UP000185511">
    <property type="component" value="Chromosome"/>
</dbReference>
<dbReference type="PRINTS" id="PR00032">
    <property type="entry name" value="HTHARAC"/>
</dbReference>
<dbReference type="GO" id="GO:0043565">
    <property type="term" value="F:sequence-specific DNA binding"/>
    <property type="evidence" value="ECO:0007669"/>
    <property type="project" value="InterPro"/>
</dbReference>
<dbReference type="RefSeq" id="WP_198042759.1">
    <property type="nucleotide sequence ID" value="NZ_CP016076.1"/>
</dbReference>
<evidence type="ECO:0000313" key="6">
    <source>
        <dbReference type="Proteomes" id="UP000185511"/>
    </source>
</evidence>
<dbReference type="PROSITE" id="PS01124">
    <property type="entry name" value="HTH_ARAC_FAMILY_2"/>
    <property type="match status" value="1"/>
</dbReference>
<dbReference type="Gene3D" id="1.10.10.60">
    <property type="entry name" value="Homeodomain-like"/>
    <property type="match status" value="2"/>
</dbReference>
<keyword evidence="3" id="KW-0804">Transcription</keyword>
<dbReference type="PROSITE" id="PS00041">
    <property type="entry name" value="HTH_ARAC_FAMILY_1"/>
    <property type="match status" value="1"/>
</dbReference>
<proteinExistence type="predicted"/>
<feature type="domain" description="HTH araC/xylS-type" evidence="4">
    <location>
        <begin position="10"/>
        <end position="108"/>
    </location>
</feature>
<dbReference type="InterPro" id="IPR018062">
    <property type="entry name" value="HTH_AraC-typ_CS"/>
</dbReference>
<name>A0AAC9LES9_9PSEU</name>
<accession>A0AAC9LES9</accession>
<dbReference type="AlphaFoldDB" id="A0AAC9LES9"/>
<evidence type="ECO:0000256" key="3">
    <source>
        <dbReference type="ARBA" id="ARBA00023163"/>
    </source>
</evidence>
<evidence type="ECO:0000256" key="2">
    <source>
        <dbReference type="ARBA" id="ARBA00023125"/>
    </source>
</evidence>
<gene>
    <name evidence="5" type="ORF">UA74_17485</name>
</gene>
<evidence type="ECO:0000313" key="5">
    <source>
        <dbReference type="EMBL" id="APU15525.1"/>
    </source>
</evidence>
<keyword evidence="1" id="KW-0805">Transcription regulation</keyword>
<protein>
    <submittedName>
        <fullName evidence="5">Transcriptional regulator, AraC family</fullName>
    </submittedName>
</protein>
<keyword evidence="6" id="KW-1185">Reference proteome</keyword>
<dbReference type="EMBL" id="CP016076">
    <property type="protein sequence ID" value="APU15525.1"/>
    <property type="molecule type" value="Genomic_DNA"/>
</dbReference>
<dbReference type="PANTHER" id="PTHR46796:SF2">
    <property type="entry name" value="TRANSCRIPTIONAL REGULATORY PROTEIN"/>
    <property type="match status" value="1"/>
</dbReference>
<keyword evidence="2" id="KW-0238">DNA-binding</keyword>
<dbReference type="KEGG" id="acad:UA74_17485"/>
<dbReference type="SMART" id="SM00342">
    <property type="entry name" value="HTH_ARAC"/>
    <property type="match status" value="1"/>
</dbReference>
<dbReference type="InterPro" id="IPR009057">
    <property type="entry name" value="Homeodomain-like_sf"/>
</dbReference>